<evidence type="ECO:0000256" key="4">
    <source>
        <dbReference type="ARBA" id="ARBA00022989"/>
    </source>
</evidence>
<evidence type="ECO:0000256" key="5">
    <source>
        <dbReference type="ARBA" id="ARBA00023136"/>
    </source>
</evidence>
<dbReference type="EMBL" id="CP014504">
    <property type="protein sequence ID" value="AMP97866.1"/>
    <property type="molecule type" value="Genomic_DNA"/>
</dbReference>
<accession>A0A127V963</accession>
<dbReference type="Gene3D" id="1.20.1730.10">
    <property type="entry name" value="Sodium/glucose cotransporter"/>
    <property type="match status" value="1"/>
</dbReference>
<organism evidence="8 9">
    <name type="scientific">Pedobacter cryoconitis</name>
    <dbReference type="NCBI Taxonomy" id="188932"/>
    <lineage>
        <taxon>Bacteria</taxon>
        <taxon>Pseudomonadati</taxon>
        <taxon>Bacteroidota</taxon>
        <taxon>Sphingobacteriia</taxon>
        <taxon>Sphingobacteriales</taxon>
        <taxon>Sphingobacteriaceae</taxon>
        <taxon>Pedobacter</taxon>
    </lineage>
</organism>
<feature type="transmembrane region" description="Helical" evidence="7">
    <location>
        <begin position="495"/>
        <end position="519"/>
    </location>
</feature>
<name>A0A127V963_9SPHI</name>
<evidence type="ECO:0000256" key="6">
    <source>
        <dbReference type="RuleBase" id="RU362091"/>
    </source>
</evidence>
<feature type="transmembrane region" description="Helical" evidence="7">
    <location>
        <begin position="348"/>
        <end position="377"/>
    </location>
</feature>
<dbReference type="PANTHER" id="PTHR11819:SF195">
    <property type="entry name" value="SODIUM_GLUCOSE COTRANSPORTER 4"/>
    <property type="match status" value="1"/>
</dbReference>
<dbReference type="PANTHER" id="PTHR11819">
    <property type="entry name" value="SOLUTE CARRIER FAMILY 5"/>
    <property type="match status" value="1"/>
</dbReference>
<feature type="transmembrane region" description="Helical" evidence="7">
    <location>
        <begin position="540"/>
        <end position="558"/>
    </location>
</feature>
<evidence type="ECO:0000256" key="1">
    <source>
        <dbReference type="ARBA" id="ARBA00004141"/>
    </source>
</evidence>
<evidence type="ECO:0000313" key="8">
    <source>
        <dbReference type="EMBL" id="AMP97866.1"/>
    </source>
</evidence>
<feature type="transmembrane region" description="Helical" evidence="7">
    <location>
        <begin position="251"/>
        <end position="272"/>
    </location>
</feature>
<keyword evidence="9" id="KW-1185">Reference proteome</keyword>
<feature type="transmembrane region" description="Helical" evidence="7">
    <location>
        <begin position="122"/>
        <end position="146"/>
    </location>
</feature>
<evidence type="ECO:0000313" key="9">
    <source>
        <dbReference type="Proteomes" id="UP000071561"/>
    </source>
</evidence>
<feature type="transmembrane region" description="Helical" evidence="7">
    <location>
        <begin position="158"/>
        <end position="177"/>
    </location>
</feature>
<comment type="similarity">
    <text evidence="2 6">Belongs to the sodium:solute symporter (SSF) (TC 2.A.21) family.</text>
</comment>
<protein>
    <submittedName>
        <fullName evidence="8">Sodium transporter</fullName>
    </submittedName>
</protein>
<sequence length="559" mass="61286">MNSKLSIGGIGVFVIYFIIVALYGYYVYKKKSKVNDSKNFFLAEGSLTWWAIGASIIASNISAEQFIGMSGEGFFAGIAVAVYEWLGAAVLILVAVFFMPVYIKNKIYTMPQFLKNRYNGSVALIMSVFWIFLYVFINLTSILYLGALAINGLIGGDYFHIVMICLAVFAIIITLGGMRVIGYTDVIQVGVLIIGGLATTYMTLTIVGEKFGVGSEAIAGFKVLLREAPEHFHLMLAKPKPGASQVDINKYLILPAVGMYAAGQWISNLNYWGCNQYITQRALGADLQTARTGILFASLLKILMPVIVMLPGIIAYVLYKGGHLQLTGGKDSAYSAILSLLPPELKGLAAAALTAAIVASLAGKCNSISTIFTLDIYKKHINIQSSEQRMVWTGRIAIVISMVVAVLFTWNDLLGIGRAGGYTFVQKYTSYISPGVFATFILGMFWKRTNSIAAFTGIIFGFLISVFFNEFAVKVFGPETILYTAFPNMDGIYEIPFFICLSWSFIITVLVMVGTSILGPRINPKAFELDAQMFKLKPSSIVLIVSIMLLLIAIYARFW</sequence>
<dbReference type="NCBIfam" id="TIGR00813">
    <property type="entry name" value="sss"/>
    <property type="match status" value="1"/>
</dbReference>
<keyword evidence="5 7" id="KW-0472">Membrane</keyword>
<keyword evidence="3 7" id="KW-0812">Transmembrane</keyword>
<dbReference type="InterPro" id="IPR001734">
    <property type="entry name" value="Na/solute_symporter"/>
</dbReference>
<dbReference type="AlphaFoldDB" id="A0A127V963"/>
<evidence type="ECO:0000256" key="2">
    <source>
        <dbReference type="ARBA" id="ARBA00006434"/>
    </source>
</evidence>
<comment type="subcellular location">
    <subcellularLocation>
        <location evidence="1">Membrane</location>
        <topology evidence="1">Multi-pass membrane protein</topology>
    </subcellularLocation>
</comment>
<dbReference type="Pfam" id="PF00474">
    <property type="entry name" value="SSF"/>
    <property type="match status" value="1"/>
</dbReference>
<dbReference type="RefSeq" id="WP_068397093.1">
    <property type="nucleotide sequence ID" value="NZ_CP014504.1"/>
</dbReference>
<feature type="transmembrane region" description="Helical" evidence="7">
    <location>
        <begin position="189"/>
        <end position="207"/>
    </location>
</feature>
<feature type="transmembrane region" description="Helical" evidence="7">
    <location>
        <begin position="74"/>
        <end position="101"/>
    </location>
</feature>
<evidence type="ECO:0000256" key="3">
    <source>
        <dbReference type="ARBA" id="ARBA00022692"/>
    </source>
</evidence>
<dbReference type="PROSITE" id="PS50283">
    <property type="entry name" value="NA_SOLUT_SYMP_3"/>
    <property type="match status" value="1"/>
</dbReference>
<dbReference type="KEGG" id="pcm:AY601_0926"/>
<proteinExistence type="inferred from homology"/>
<dbReference type="Proteomes" id="UP000071561">
    <property type="component" value="Chromosome"/>
</dbReference>
<dbReference type="OrthoDB" id="9814523at2"/>
<keyword evidence="4 7" id="KW-1133">Transmembrane helix</keyword>
<feature type="transmembrane region" description="Helical" evidence="7">
    <location>
        <begin position="6"/>
        <end position="28"/>
    </location>
</feature>
<feature type="transmembrane region" description="Helical" evidence="7">
    <location>
        <begin position="293"/>
        <end position="319"/>
    </location>
</feature>
<dbReference type="GO" id="GO:0005412">
    <property type="term" value="F:D-glucose:sodium symporter activity"/>
    <property type="evidence" value="ECO:0007669"/>
    <property type="project" value="TreeGrafter"/>
</dbReference>
<feature type="transmembrane region" description="Helical" evidence="7">
    <location>
        <begin position="40"/>
        <end position="62"/>
    </location>
</feature>
<dbReference type="GO" id="GO:0005886">
    <property type="term" value="C:plasma membrane"/>
    <property type="evidence" value="ECO:0007669"/>
    <property type="project" value="TreeGrafter"/>
</dbReference>
<reference evidence="8 9" key="1">
    <citation type="submission" date="2016-03" db="EMBL/GenBank/DDBJ databases">
        <title>Complete genome sequence of Pedobacter cryoconitis PAMC 27485.</title>
        <authorList>
            <person name="Lee J."/>
            <person name="Kim O.-S."/>
        </authorList>
    </citation>
    <scope>NUCLEOTIDE SEQUENCE [LARGE SCALE GENOMIC DNA]</scope>
    <source>
        <strain evidence="8 9">PAMC 27485</strain>
    </source>
</reference>
<feature type="transmembrane region" description="Helical" evidence="7">
    <location>
        <begin position="453"/>
        <end position="475"/>
    </location>
</feature>
<evidence type="ECO:0000256" key="7">
    <source>
        <dbReference type="SAM" id="Phobius"/>
    </source>
</evidence>
<gene>
    <name evidence="8" type="ORF">AY601_0926</name>
</gene>
<feature type="transmembrane region" description="Helical" evidence="7">
    <location>
        <begin position="389"/>
        <end position="408"/>
    </location>
</feature>
<feature type="transmembrane region" description="Helical" evidence="7">
    <location>
        <begin position="428"/>
        <end position="446"/>
    </location>
</feature>
<dbReference type="InterPro" id="IPR038377">
    <property type="entry name" value="Na/Glc_symporter_sf"/>
</dbReference>
<dbReference type="PATRIC" id="fig|188932.3.peg.954"/>